<dbReference type="PROSITE" id="PS50844">
    <property type="entry name" value="AFP_LIKE"/>
    <property type="match status" value="1"/>
</dbReference>
<dbReference type="Gene3D" id="3.20.20.70">
    <property type="entry name" value="Aldolase class I"/>
    <property type="match status" value="1"/>
</dbReference>
<name>A0A2D0NJR4_FLAN2</name>
<comment type="caution">
    <text evidence="2">The sequence shown here is derived from an EMBL/GenBank/DDBJ whole genome shotgun (WGS) entry which is preliminary data.</text>
</comment>
<dbReference type="EMBL" id="PDUD01000001">
    <property type="protein sequence ID" value="PHN08606.1"/>
    <property type="molecule type" value="Genomic_DNA"/>
</dbReference>
<accession>A0A2D0NJR4</accession>
<dbReference type="InterPro" id="IPR036732">
    <property type="entry name" value="AFP_Neu5c_C_sf"/>
</dbReference>
<dbReference type="RefSeq" id="WP_099148196.1">
    <property type="nucleotide sequence ID" value="NZ_PDUD01000001.1"/>
</dbReference>
<protein>
    <submittedName>
        <fullName evidence="2">N-acetylneuraminate synthase</fullName>
    </submittedName>
</protein>
<dbReference type="Pfam" id="PF03102">
    <property type="entry name" value="NeuB"/>
    <property type="match status" value="1"/>
</dbReference>
<dbReference type="InterPro" id="IPR057736">
    <property type="entry name" value="SAF_PseI/NeuA/NeuB"/>
</dbReference>
<reference evidence="2 3" key="1">
    <citation type="submission" date="2017-10" db="EMBL/GenBank/DDBJ databases">
        <title>The draft genome sequence of Lewinella nigricans NBRC 102662.</title>
        <authorList>
            <person name="Wang K."/>
        </authorList>
    </citation>
    <scope>NUCLEOTIDE SEQUENCE [LARGE SCALE GENOMIC DNA]</scope>
    <source>
        <strain evidence="2 3">NBRC 102662</strain>
    </source>
</reference>
<dbReference type="SUPFAM" id="SSF51269">
    <property type="entry name" value="AFP III-like domain"/>
    <property type="match status" value="1"/>
</dbReference>
<gene>
    <name evidence="2" type="ORF">CRP01_01455</name>
</gene>
<dbReference type="AlphaFoldDB" id="A0A2D0NJR4"/>
<dbReference type="InterPro" id="IPR013785">
    <property type="entry name" value="Aldolase_TIM"/>
</dbReference>
<dbReference type="OrthoDB" id="9814210at2"/>
<feature type="domain" description="AFP-like" evidence="1">
    <location>
        <begin position="286"/>
        <end position="343"/>
    </location>
</feature>
<dbReference type="Proteomes" id="UP000223913">
    <property type="component" value="Unassembled WGS sequence"/>
</dbReference>
<organism evidence="2 3">
    <name type="scientific">Flavilitoribacter nigricans (strain ATCC 23147 / DSM 23189 / NBRC 102662 / NCIMB 1420 / SS-2)</name>
    <name type="common">Lewinella nigricans</name>
    <dbReference type="NCBI Taxonomy" id="1122177"/>
    <lineage>
        <taxon>Bacteria</taxon>
        <taxon>Pseudomonadati</taxon>
        <taxon>Bacteroidota</taxon>
        <taxon>Saprospiria</taxon>
        <taxon>Saprospirales</taxon>
        <taxon>Lewinellaceae</taxon>
        <taxon>Flavilitoribacter</taxon>
    </lineage>
</organism>
<dbReference type="InterPro" id="IPR006190">
    <property type="entry name" value="SAF_AFP_Neu5Ac"/>
</dbReference>
<dbReference type="GO" id="GO:0047444">
    <property type="term" value="F:N-acylneuraminate-9-phosphate synthase activity"/>
    <property type="evidence" value="ECO:0007669"/>
    <property type="project" value="TreeGrafter"/>
</dbReference>
<dbReference type="SUPFAM" id="SSF51569">
    <property type="entry name" value="Aldolase"/>
    <property type="match status" value="1"/>
</dbReference>
<evidence type="ECO:0000313" key="3">
    <source>
        <dbReference type="Proteomes" id="UP000223913"/>
    </source>
</evidence>
<dbReference type="CDD" id="cd11615">
    <property type="entry name" value="SAF_NeuB_like"/>
    <property type="match status" value="1"/>
</dbReference>
<dbReference type="InterPro" id="IPR013132">
    <property type="entry name" value="PseI/NeuA/B-like_N"/>
</dbReference>
<dbReference type="InterPro" id="IPR051690">
    <property type="entry name" value="PseI-like"/>
</dbReference>
<evidence type="ECO:0000259" key="1">
    <source>
        <dbReference type="PROSITE" id="PS50844"/>
    </source>
</evidence>
<proteinExistence type="predicted"/>
<evidence type="ECO:0000313" key="2">
    <source>
        <dbReference type="EMBL" id="PHN08606.1"/>
    </source>
</evidence>
<dbReference type="PANTHER" id="PTHR42966:SF1">
    <property type="entry name" value="SIALIC ACID SYNTHASE"/>
    <property type="match status" value="1"/>
</dbReference>
<sequence length="343" mass="37980">MAASDTKQISKTFLIAEIGQAHDGSLGILHSYIDALAETGIDAVKFQVHIAAAESSAEEPFRVNFSYEDATRFDYWQRMGFSTEQWAAIKAHCEAEGLEFMASPFSQAAVDLLEELDVKRYKIGSGEVNNFLMLEKIARTGKPIILSSGMSSYAELDRAVEFVRGFGNDLTLLQCTTAYPTPPDRIGLNLIPEFKQRYPDVRIGLSEHTARITTGIAAVALGAEVLEFHTVFDRRMFGPDAASSLTIDEIKALVEGVRFLETALDHPVDKSDNSRYTDLKKIFEKTLAVNRDLPTGHILQFEDLEAKKPAGMGVSASVFRSVIGRRLSRPKAKYDFLTEADLD</sequence>
<dbReference type="GO" id="GO:0016051">
    <property type="term" value="P:carbohydrate biosynthetic process"/>
    <property type="evidence" value="ECO:0007669"/>
    <property type="project" value="InterPro"/>
</dbReference>
<keyword evidence="3" id="KW-1185">Reference proteome</keyword>
<dbReference type="PANTHER" id="PTHR42966">
    <property type="entry name" value="N-ACETYLNEURAMINATE SYNTHASE"/>
    <property type="match status" value="1"/>
</dbReference>
<dbReference type="Gene3D" id="3.90.1210.10">
    <property type="entry name" value="Antifreeze-like/N-acetylneuraminic acid synthase C-terminal domain"/>
    <property type="match status" value="1"/>
</dbReference>